<evidence type="ECO:0000256" key="2">
    <source>
        <dbReference type="ARBA" id="ARBA00011738"/>
    </source>
</evidence>
<keyword evidence="3" id="KW-0313">Glucose metabolism</keyword>
<feature type="region of interest" description="Disordered" evidence="7">
    <location>
        <begin position="427"/>
        <end position="457"/>
    </location>
</feature>
<evidence type="ECO:0000313" key="11">
    <source>
        <dbReference type="Proteomes" id="UP001551584"/>
    </source>
</evidence>
<evidence type="ECO:0000256" key="4">
    <source>
        <dbReference type="ARBA" id="ARBA00022676"/>
    </source>
</evidence>
<evidence type="ECO:0000313" key="10">
    <source>
        <dbReference type="EMBL" id="MEU9576033.1"/>
    </source>
</evidence>
<dbReference type="SUPFAM" id="SSF53756">
    <property type="entry name" value="UDP-Glycosyltransferase/glycogen phosphorylase"/>
    <property type="match status" value="1"/>
</dbReference>
<dbReference type="EMBL" id="JBEZNA010000002">
    <property type="protein sequence ID" value="MEU9576033.1"/>
    <property type="molecule type" value="Genomic_DNA"/>
</dbReference>
<dbReference type="GO" id="GO:0016757">
    <property type="term" value="F:glycosyltransferase activity"/>
    <property type="evidence" value="ECO:0007669"/>
    <property type="project" value="UniProtKB-KW"/>
</dbReference>
<dbReference type="Proteomes" id="UP001551584">
    <property type="component" value="Unassembled WGS sequence"/>
</dbReference>
<dbReference type="Gene3D" id="3.40.50.2000">
    <property type="entry name" value="Glycogen Phosphorylase B"/>
    <property type="match status" value="2"/>
</dbReference>
<dbReference type="PANTHER" id="PTHR47779">
    <property type="entry name" value="SYNTHASE (CCG-9), PUTATIVE (AFU_ORTHOLOGUE AFUA_3G12100)-RELATED"/>
    <property type="match status" value="1"/>
</dbReference>
<dbReference type="Pfam" id="PF00534">
    <property type="entry name" value="Glycos_transf_1"/>
    <property type="match status" value="1"/>
</dbReference>
<dbReference type="InterPro" id="IPR052078">
    <property type="entry name" value="Trehalose_Metab_GTase"/>
</dbReference>
<dbReference type="EC" id="2.4.-.-" evidence="10"/>
<evidence type="ECO:0000256" key="5">
    <source>
        <dbReference type="ARBA" id="ARBA00022679"/>
    </source>
</evidence>
<gene>
    <name evidence="10" type="ORF">AB0D95_01805</name>
</gene>
<evidence type="ECO:0000256" key="3">
    <source>
        <dbReference type="ARBA" id="ARBA00022526"/>
    </source>
</evidence>
<evidence type="ECO:0000256" key="1">
    <source>
        <dbReference type="ARBA" id="ARBA00009481"/>
    </source>
</evidence>
<keyword evidence="11" id="KW-1185">Reference proteome</keyword>
<keyword evidence="4 10" id="KW-0328">Glycosyltransferase</keyword>
<sequence length="457" mass="50069">MNDAPRVLHVSTSTKLGGVSEVVRSELPYLAELGWRTRWVLAHALDAAHDAAFVLHNGLYGARSEDFPEERVRRGVGHFLAANEAAVVAAARDADVVVLHDPLVLTLATAVRAVAPRVAWRCHIGSEDLGAIDRSAVEFLRPRLDVVDHLFFSDARQIWPGWRDDGRTVVVPPGIDPRSWKNRDLPDDVVDEVWSRLHAARGCSVARVTGEEDGRILVDDFGTGGLRHRDAPFVLQVSRWDPLKGQLGVLRSFARLADDDRETELVLVGPHIDDRRNYPANRAIWQGLMDARAELRPGTRERVHIWRFGPDQRTGEDLALNVLRGRARTVVQNSSRESFGLTVSEAMWKGAVVVGADTDGIRAQIRHDVNGLLTPYTEGDGPWPRTVLRSLTDEEGRARWGAAARAAVEERHLSRLGVLRQVAAFEGATGPARGRARPGPPAAGAAPDAPVPPAPPS</sequence>
<dbReference type="RefSeq" id="WP_359268050.1">
    <property type="nucleotide sequence ID" value="NZ_JBEZNA010000002.1"/>
</dbReference>
<proteinExistence type="inferred from homology"/>
<dbReference type="InterPro" id="IPR001296">
    <property type="entry name" value="Glyco_trans_1"/>
</dbReference>
<feature type="domain" description="Glycosyl transferase family 1" evidence="8">
    <location>
        <begin position="230"/>
        <end position="405"/>
    </location>
</feature>
<comment type="similarity">
    <text evidence="1">Belongs to the glycosyltransferase group 1 family. Glycosyltransferase 4 subfamily.</text>
</comment>
<evidence type="ECO:0000256" key="7">
    <source>
        <dbReference type="SAM" id="MobiDB-lite"/>
    </source>
</evidence>
<dbReference type="PANTHER" id="PTHR47779:SF1">
    <property type="entry name" value="SYNTHASE (CCG-9), PUTATIVE (AFU_ORTHOLOGUE AFUA_3G12100)-RELATED"/>
    <property type="match status" value="1"/>
</dbReference>
<comment type="subunit">
    <text evidence="2">Homodimer.</text>
</comment>
<reference evidence="10 11" key="1">
    <citation type="submission" date="2024-06" db="EMBL/GenBank/DDBJ databases">
        <title>The Natural Products Discovery Center: Release of the First 8490 Sequenced Strains for Exploring Actinobacteria Biosynthetic Diversity.</title>
        <authorList>
            <person name="Kalkreuter E."/>
            <person name="Kautsar S.A."/>
            <person name="Yang D."/>
            <person name="Bader C.D."/>
            <person name="Teijaro C.N."/>
            <person name="Fluegel L."/>
            <person name="Davis C.M."/>
            <person name="Simpson J.R."/>
            <person name="Lauterbach L."/>
            <person name="Steele A.D."/>
            <person name="Gui C."/>
            <person name="Meng S."/>
            <person name="Li G."/>
            <person name="Viehrig K."/>
            <person name="Ye F."/>
            <person name="Su P."/>
            <person name="Kiefer A.F."/>
            <person name="Nichols A."/>
            <person name="Cepeda A.J."/>
            <person name="Yan W."/>
            <person name="Fan B."/>
            <person name="Jiang Y."/>
            <person name="Adhikari A."/>
            <person name="Zheng C.-J."/>
            <person name="Schuster L."/>
            <person name="Cowan T.M."/>
            <person name="Smanski M.J."/>
            <person name="Chevrette M.G."/>
            <person name="De Carvalho L.P.S."/>
            <person name="Shen B."/>
        </authorList>
    </citation>
    <scope>NUCLEOTIDE SEQUENCE [LARGE SCALE GENOMIC DNA]</scope>
    <source>
        <strain evidence="10 11">NPDC048117</strain>
    </source>
</reference>
<protein>
    <submittedName>
        <fullName evidence="10">Glycosyltransferase</fullName>
        <ecNumber evidence="10">2.4.-.-</ecNumber>
    </submittedName>
</protein>
<evidence type="ECO:0000259" key="9">
    <source>
        <dbReference type="Pfam" id="PF21269"/>
    </source>
</evidence>
<dbReference type="Pfam" id="PF21269">
    <property type="entry name" value="TreT_GT1"/>
    <property type="match status" value="1"/>
</dbReference>
<keyword evidence="5 10" id="KW-0808">Transferase</keyword>
<evidence type="ECO:0000256" key="6">
    <source>
        <dbReference type="ARBA" id="ARBA00023277"/>
    </source>
</evidence>
<name>A0ABV3EIP2_9ACTN</name>
<accession>A0ABV3EIP2</accession>
<comment type="caution">
    <text evidence="10">The sequence shown here is derived from an EMBL/GenBank/DDBJ whole genome shotgun (WGS) entry which is preliminary data.</text>
</comment>
<feature type="domain" description="Trehalose synthase N-terminal" evidence="9">
    <location>
        <begin position="9"/>
        <end position="153"/>
    </location>
</feature>
<dbReference type="InterPro" id="IPR049438">
    <property type="entry name" value="TreT_GT1"/>
</dbReference>
<evidence type="ECO:0000259" key="8">
    <source>
        <dbReference type="Pfam" id="PF00534"/>
    </source>
</evidence>
<keyword evidence="6" id="KW-0119">Carbohydrate metabolism</keyword>
<organism evidence="10 11">
    <name type="scientific">Streptomyces chilikensis</name>
    <dbReference type="NCBI Taxonomy" id="1194079"/>
    <lineage>
        <taxon>Bacteria</taxon>
        <taxon>Bacillati</taxon>
        <taxon>Actinomycetota</taxon>
        <taxon>Actinomycetes</taxon>
        <taxon>Kitasatosporales</taxon>
        <taxon>Streptomycetaceae</taxon>
        <taxon>Streptomyces</taxon>
    </lineage>
</organism>